<organism evidence="3 4">
    <name type="scientific">Streptosporangium minutum</name>
    <dbReference type="NCBI Taxonomy" id="569862"/>
    <lineage>
        <taxon>Bacteria</taxon>
        <taxon>Bacillati</taxon>
        <taxon>Actinomycetota</taxon>
        <taxon>Actinomycetes</taxon>
        <taxon>Streptosporangiales</taxon>
        <taxon>Streptosporangiaceae</taxon>
        <taxon>Streptosporangium</taxon>
    </lineage>
</organism>
<dbReference type="EMBL" id="NGFP01000498">
    <property type="protein sequence ID" value="OUC76104.1"/>
    <property type="molecule type" value="Genomic_DNA"/>
</dbReference>
<proteinExistence type="predicted"/>
<feature type="region of interest" description="Disordered" evidence="1">
    <location>
        <begin position="1"/>
        <end position="28"/>
    </location>
</feature>
<dbReference type="GO" id="GO:0071555">
    <property type="term" value="P:cell wall organization"/>
    <property type="evidence" value="ECO:0007669"/>
    <property type="project" value="TreeGrafter"/>
</dbReference>
<evidence type="ECO:0000256" key="1">
    <source>
        <dbReference type="SAM" id="MobiDB-lite"/>
    </source>
</evidence>
<evidence type="ECO:0000259" key="2">
    <source>
        <dbReference type="Pfam" id="PF00905"/>
    </source>
</evidence>
<sequence length="72" mass="7193">MMRAVVTTGTASSAGFPPGTAGKTGTAEVGGGREHAWFIGYRGKVAFAVLVKNGGSGAQAAVPIASRFLRAL</sequence>
<dbReference type="Gene3D" id="3.40.710.10">
    <property type="entry name" value="DD-peptidase/beta-lactamase superfamily"/>
    <property type="match status" value="1"/>
</dbReference>
<dbReference type="PANTHER" id="PTHR30627:SF2">
    <property type="entry name" value="PEPTIDOGLYCAN D,D-TRANSPEPTIDASE MRDA"/>
    <property type="match status" value="1"/>
</dbReference>
<dbReference type="InterPro" id="IPR001460">
    <property type="entry name" value="PCN-bd_Tpept"/>
</dbReference>
<reference evidence="3 4" key="1">
    <citation type="submission" date="2017-05" db="EMBL/GenBank/DDBJ databases">
        <title>Biotechnological potential of actinobacteria isolated from South African environments.</title>
        <authorList>
            <person name="Le Roes-Hill M."/>
            <person name="Prins A."/>
            <person name="Durrell K.A."/>
        </authorList>
    </citation>
    <scope>NUCLEOTIDE SEQUENCE [LARGE SCALE GENOMIC DNA]</scope>
    <source>
        <strain evidence="3">M26</strain>
    </source>
</reference>
<dbReference type="Pfam" id="PF00905">
    <property type="entry name" value="Transpeptidase"/>
    <property type="match status" value="1"/>
</dbReference>
<dbReference type="GO" id="GO:0005886">
    <property type="term" value="C:plasma membrane"/>
    <property type="evidence" value="ECO:0007669"/>
    <property type="project" value="TreeGrafter"/>
</dbReference>
<gene>
    <name evidence="3" type="ORF">CA984_43985</name>
</gene>
<dbReference type="Proteomes" id="UP000194761">
    <property type="component" value="Unassembled WGS sequence"/>
</dbReference>
<evidence type="ECO:0000313" key="4">
    <source>
        <dbReference type="Proteomes" id="UP000194761"/>
    </source>
</evidence>
<protein>
    <recommendedName>
        <fullName evidence="2">Penicillin-binding protein transpeptidase domain-containing protein</fullName>
    </recommendedName>
</protein>
<dbReference type="InterPro" id="IPR050515">
    <property type="entry name" value="Beta-lactam/transpept"/>
</dbReference>
<dbReference type="AlphaFoldDB" id="A0A243Q414"/>
<keyword evidence="4" id="KW-1185">Reference proteome</keyword>
<dbReference type="GO" id="GO:0071972">
    <property type="term" value="F:peptidoglycan L,D-transpeptidase activity"/>
    <property type="evidence" value="ECO:0007669"/>
    <property type="project" value="TreeGrafter"/>
</dbReference>
<name>A0A243Q414_9ACTN</name>
<dbReference type="SUPFAM" id="SSF56601">
    <property type="entry name" value="beta-lactamase/transpeptidase-like"/>
    <property type="match status" value="1"/>
</dbReference>
<dbReference type="InterPro" id="IPR012338">
    <property type="entry name" value="Beta-lactam/transpept-like"/>
</dbReference>
<evidence type="ECO:0000313" key="3">
    <source>
        <dbReference type="EMBL" id="OUC76104.1"/>
    </source>
</evidence>
<dbReference type="GO" id="GO:0008658">
    <property type="term" value="F:penicillin binding"/>
    <property type="evidence" value="ECO:0007669"/>
    <property type="project" value="InterPro"/>
</dbReference>
<comment type="caution">
    <text evidence="3">The sequence shown here is derived from an EMBL/GenBank/DDBJ whole genome shotgun (WGS) entry which is preliminary data.</text>
</comment>
<feature type="domain" description="Penicillin-binding protein transpeptidase" evidence="2">
    <location>
        <begin position="1"/>
        <end position="69"/>
    </location>
</feature>
<dbReference type="PANTHER" id="PTHR30627">
    <property type="entry name" value="PEPTIDOGLYCAN D,D-TRANSPEPTIDASE"/>
    <property type="match status" value="1"/>
</dbReference>
<accession>A0A243Q414</accession>